<evidence type="ECO:0000313" key="2">
    <source>
        <dbReference type="EMBL" id="AWB67726.1"/>
    </source>
</evidence>
<sequence length="98" mass="10621">MIGQNDQRAFYRMMVNAECTVIVLDNEAPQTYNAICRDLSATGMAVELDSNVEKGAVVQVKIASTNAQIPSLSAKGKVLRSAQEGETWSIGIEILEMS</sequence>
<dbReference type="KEGG" id="cate:C2869_15335"/>
<accession>A0A2S0VU29</accession>
<dbReference type="Gene3D" id="2.40.10.220">
    <property type="entry name" value="predicted glycosyltransferase like domains"/>
    <property type="match status" value="1"/>
</dbReference>
<organism evidence="2 3">
    <name type="scientific">Saccharobesus litoralis</name>
    <dbReference type="NCBI Taxonomy" id="2172099"/>
    <lineage>
        <taxon>Bacteria</taxon>
        <taxon>Pseudomonadati</taxon>
        <taxon>Pseudomonadota</taxon>
        <taxon>Gammaproteobacteria</taxon>
        <taxon>Alteromonadales</taxon>
        <taxon>Alteromonadaceae</taxon>
        <taxon>Saccharobesus</taxon>
    </lineage>
</organism>
<dbReference type="SUPFAM" id="SSF141371">
    <property type="entry name" value="PilZ domain-like"/>
    <property type="match status" value="1"/>
</dbReference>
<gene>
    <name evidence="2" type="ORF">C2869_15335</name>
</gene>
<dbReference type="RefSeq" id="WP_108603796.1">
    <property type="nucleotide sequence ID" value="NZ_CP026604.1"/>
</dbReference>
<protein>
    <submittedName>
        <fullName evidence="2">PilZ domain-containing protein</fullName>
    </submittedName>
</protein>
<dbReference type="EMBL" id="CP026604">
    <property type="protein sequence ID" value="AWB67726.1"/>
    <property type="molecule type" value="Genomic_DNA"/>
</dbReference>
<proteinExistence type="predicted"/>
<dbReference type="InterPro" id="IPR009875">
    <property type="entry name" value="PilZ_domain"/>
</dbReference>
<keyword evidence="3" id="KW-1185">Reference proteome</keyword>
<dbReference type="AlphaFoldDB" id="A0A2S0VU29"/>
<evidence type="ECO:0000259" key="1">
    <source>
        <dbReference type="Pfam" id="PF07238"/>
    </source>
</evidence>
<dbReference type="Pfam" id="PF07238">
    <property type="entry name" value="PilZ"/>
    <property type="match status" value="1"/>
</dbReference>
<dbReference type="OrthoDB" id="5290589at2"/>
<dbReference type="GO" id="GO:0035438">
    <property type="term" value="F:cyclic-di-GMP binding"/>
    <property type="evidence" value="ECO:0007669"/>
    <property type="project" value="InterPro"/>
</dbReference>
<name>A0A2S0VU29_9ALTE</name>
<dbReference type="Proteomes" id="UP000244441">
    <property type="component" value="Chromosome"/>
</dbReference>
<feature type="domain" description="PilZ" evidence="1">
    <location>
        <begin position="6"/>
        <end position="98"/>
    </location>
</feature>
<reference evidence="2 3" key="1">
    <citation type="submission" date="2018-01" db="EMBL/GenBank/DDBJ databases">
        <title>Genome sequence of a Cantenovulum-like bacteria.</title>
        <authorList>
            <person name="Tan W.R."/>
            <person name="Lau N.-S."/>
            <person name="Go F."/>
            <person name="Amirul A.-A.A."/>
        </authorList>
    </citation>
    <scope>NUCLEOTIDE SEQUENCE [LARGE SCALE GENOMIC DNA]</scope>
    <source>
        <strain evidence="2 3">CCB-QB4</strain>
    </source>
</reference>
<evidence type="ECO:0000313" key="3">
    <source>
        <dbReference type="Proteomes" id="UP000244441"/>
    </source>
</evidence>